<evidence type="ECO:0000313" key="6">
    <source>
        <dbReference type="EMBL" id="KAH0570568.1"/>
    </source>
</evidence>
<dbReference type="InterPro" id="IPR046341">
    <property type="entry name" value="SET_dom_sf"/>
</dbReference>
<proteinExistence type="predicted"/>
<keyword evidence="3" id="KW-0862">Zinc</keyword>
<dbReference type="Gene3D" id="2.170.270.10">
    <property type="entry name" value="SET domain"/>
    <property type="match status" value="1"/>
</dbReference>
<keyword evidence="2" id="KW-0863">Zinc-finger</keyword>
<keyword evidence="7" id="KW-1185">Reference proteome</keyword>
<dbReference type="Pfam" id="PF01753">
    <property type="entry name" value="zf-MYND"/>
    <property type="match status" value="1"/>
</dbReference>
<dbReference type="PANTHER" id="PTHR12197:SF251">
    <property type="entry name" value="EG:BACR7C10.4 PROTEIN"/>
    <property type="match status" value="1"/>
</dbReference>
<evidence type="ECO:0000313" key="5">
    <source>
        <dbReference type="EMBL" id="EST49316.1"/>
    </source>
</evidence>
<dbReference type="PROSITE" id="PS50280">
    <property type="entry name" value="SET"/>
    <property type="match status" value="1"/>
</dbReference>
<dbReference type="Gene3D" id="1.10.220.160">
    <property type="match status" value="1"/>
</dbReference>
<dbReference type="PANTHER" id="PTHR12197">
    <property type="entry name" value="HISTONE-LYSINE N-METHYLTRANSFERASE SMYD"/>
    <property type="match status" value="1"/>
</dbReference>
<dbReference type="InterPro" id="IPR002893">
    <property type="entry name" value="Znf_MYND"/>
</dbReference>
<dbReference type="SUPFAM" id="SSF82199">
    <property type="entry name" value="SET domain"/>
    <property type="match status" value="1"/>
</dbReference>
<dbReference type="InterPro" id="IPR050869">
    <property type="entry name" value="H3K4_H4K5_MeTrfase"/>
</dbReference>
<dbReference type="AlphaFoldDB" id="V6LZX7"/>
<dbReference type="CDD" id="cd20071">
    <property type="entry name" value="SET_SMYD"/>
    <property type="match status" value="1"/>
</dbReference>
<gene>
    <name evidence="5" type="ORF">SS50377_10541</name>
    <name evidence="6" type="ORF">SS50377_26848</name>
</gene>
<feature type="domain" description="SET" evidence="4">
    <location>
        <begin position="9"/>
        <end position="272"/>
    </location>
</feature>
<reference evidence="6" key="2">
    <citation type="submission" date="2020-12" db="EMBL/GenBank/DDBJ databases">
        <title>New Spironucleus salmonicida genome in near-complete chromosomes.</title>
        <authorList>
            <person name="Xu F."/>
            <person name="Kurt Z."/>
            <person name="Jimenez-Gonzalez A."/>
            <person name="Astvaldsson A."/>
            <person name="Andersson J.O."/>
            <person name="Svard S.G."/>
        </authorList>
    </citation>
    <scope>NUCLEOTIDE SEQUENCE</scope>
    <source>
        <strain evidence="6">ATCC 50377</strain>
    </source>
</reference>
<keyword evidence="1" id="KW-0479">Metal-binding</keyword>
<organism evidence="5">
    <name type="scientific">Spironucleus salmonicida</name>
    <dbReference type="NCBI Taxonomy" id="348837"/>
    <lineage>
        <taxon>Eukaryota</taxon>
        <taxon>Metamonada</taxon>
        <taxon>Diplomonadida</taxon>
        <taxon>Hexamitidae</taxon>
        <taxon>Hexamitinae</taxon>
        <taxon>Spironucleus</taxon>
    </lineage>
</organism>
<protein>
    <submittedName>
        <fullName evidence="5">SET domain-containing protein</fullName>
    </submittedName>
</protein>
<dbReference type="EMBL" id="KI545953">
    <property type="protein sequence ID" value="EST49316.1"/>
    <property type="molecule type" value="Genomic_DNA"/>
</dbReference>
<dbReference type="GO" id="GO:0005634">
    <property type="term" value="C:nucleus"/>
    <property type="evidence" value="ECO:0007669"/>
    <property type="project" value="TreeGrafter"/>
</dbReference>
<evidence type="ECO:0000256" key="3">
    <source>
        <dbReference type="ARBA" id="ARBA00022833"/>
    </source>
</evidence>
<sequence length="306" mass="34618">MNQQFLDEANLKLITTEATGDSLFTTQQLLTKQIIFEDVPLISYLLPARNFVAQTHCANCFKKNVSSSCPTCDLFYCSEGCQQAHYLAHWALCQGRNSKQIPRIATMHSKTEIMSNYSICEVISQILAKIVIFQLKGNDLEAAIQLALGPYKKILNTQNLTCNFDVKKAFKTAKLFFLQSVKLLDFAEDLTGLVNEMLTFEFFKFLVSIIALNNSSVIIGDELVGIAVYNVASKLNHSCDPNVFFSWGENRVVEIVAERDICQNEELVVSYIQECKTVQERQRELLEGWGFVCQCKKCISQVSEKQ</sequence>
<reference evidence="5 6" key="1">
    <citation type="journal article" date="2014" name="PLoS Genet.">
        <title>The Genome of Spironucleus salmonicida Highlights a Fish Pathogen Adapted to Fluctuating Environments.</title>
        <authorList>
            <person name="Xu F."/>
            <person name="Jerlstrom-Hultqvist J."/>
            <person name="Einarsson E."/>
            <person name="Astvaldsson A."/>
            <person name="Svard S.G."/>
            <person name="Andersson J.O."/>
        </authorList>
    </citation>
    <scope>NUCLEOTIDE SEQUENCE</scope>
    <source>
        <strain evidence="6">ATCC 50377</strain>
    </source>
</reference>
<dbReference type="OrthoDB" id="408529at2759"/>
<evidence type="ECO:0000256" key="2">
    <source>
        <dbReference type="ARBA" id="ARBA00022771"/>
    </source>
</evidence>
<evidence type="ECO:0000259" key="4">
    <source>
        <dbReference type="PROSITE" id="PS50280"/>
    </source>
</evidence>
<name>V6LZX7_9EUKA</name>
<accession>V6LZX7</accession>
<dbReference type="VEuPathDB" id="GiardiaDB:SS50377_26848"/>
<dbReference type="Pfam" id="PF00856">
    <property type="entry name" value="SET"/>
    <property type="match status" value="1"/>
</dbReference>
<dbReference type="Gene3D" id="6.10.140.2220">
    <property type="match status" value="1"/>
</dbReference>
<dbReference type="SUPFAM" id="SSF144232">
    <property type="entry name" value="HIT/MYND zinc finger-like"/>
    <property type="match status" value="1"/>
</dbReference>
<dbReference type="EMBL" id="AUWU02000007">
    <property type="protein sequence ID" value="KAH0570568.1"/>
    <property type="molecule type" value="Genomic_DNA"/>
</dbReference>
<dbReference type="Proteomes" id="UP000018208">
    <property type="component" value="Unassembled WGS sequence"/>
</dbReference>
<evidence type="ECO:0000256" key="1">
    <source>
        <dbReference type="ARBA" id="ARBA00022723"/>
    </source>
</evidence>
<evidence type="ECO:0000313" key="7">
    <source>
        <dbReference type="Proteomes" id="UP000018208"/>
    </source>
</evidence>
<dbReference type="InterPro" id="IPR001214">
    <property type="entry name" value="SET_dom"/>
</dbReference>